<dbReference type="HOGENOM" id="CLU_000288_125_8_11"/>
<dbReference type="Gene3D" id="1.25.40.10">
    <property type="entry name" value="Tetratricopeptide repeat domain"/>
    <property type="match status" value="3"/>
</dbReference>
<dbReference type="Gene3D" id="3.40.50.10140">
    <property type="entry name" value="Toll/interleukin-1 receptor homology (TIR) domain"/>
    <property type="match status" value="1"/>
</dbReference>
<dbReference type="PROSITE" id="PS50104">
    <property type="entry name" value="TIR"/>
    <property type="match status" value="1"/>
</dbReference>
<dbReference type="PRINTS" id="PR00381">
    <property type="entry name" value="KINESINLIGHT"/>
</dbReference>
<dbReference type="STRING" id="656024.FsymDg_3488"/>
<dbReference type="InterPro" id="IPR011990">
    <property type="entry name" value="TPR-like_helical_dom_sf"/>
</dbReference>
<dbReference type="eggNOG" id="COG0457">
    <property type="taxonomic scope" value="Bacteria"/>
</dbReference>
<dbReference type="PANTHER" id="PTHR46082:SF6">
    <property type="entry name" value="AAA+ ATPASE DOMAIN-CONTAINING PROTEIN-RELATED"/>
    <property type="match status" value="1"/>
</dbReference>
<dbReference type="PANTHER" id="PTHR46082">
    <property type="entry name" value="ATP/GTP-BINDING PROTEIN-RELATED"/>
    <property type="match status" value="1"/>
</dbReference>
<feature type="domain" description="TIR" evidence="2">
    <location>
        <begin position="9"/>
        <end position="150"/>
    </location>
</feature>
<dbReference type="InterPro" id="IPR000157">
    <property type="entry name" value="TIR_dom"/>
</dbReference>
<protein>
    <submittedName>
        <fullName evidence="3">NB-ARC domain protein</fullName>
    </submittedName>
</protein>
<dbReference type="SUPFAM" id="SSF52540">
    <property type="entry name" value="P-loop containing nucleoside triphosphate hydrolases"/>
    <property type="match status" value="1"/>
</dbReference>
<dbReference type="InterPro" id="IPR056681">
    <property type="entry name" value="DUF7779"/>
</dbReference>
<dbReference type="GO" id="GO:0043531">
    <property type="term" value="F:ADP binding"/>
    <property type="evidence" value="ECO:0007669"/>
    <property type="project" value="InterPro"/>
</dbReference>
<dbReference type="Proteomes" id="UP000001549">
    <property type="component" value="Chromosome"/>
</dbReference>
<evidence type="ECO:0000313" key="4">
    <source>
        <dbReference type="Proteomes" id="UP000001549"/>
    </source>
</evidence>
<dbReference type="Gene3D" id="3.40.50.300">
    <property type="entry name" value="P-loop containing nucleotide triphosphate hydrolases"/>
    <property type="match status" value="1"/>
</dbReference>
<proteinExistence type="predicted"/>
<dbReference type="SMART" id="SM00255">
    <property type="entry name" value="TIR"/>
    <property type="match status" value="1"/>
</dbReference>
<dbReference type="RefSeq" id="WP_013874667.1">
    <property type="nucleotide sequence ID" value="NC_015656.1"/>
</dbReference>
<dbReference type="InterPro" id="IPR019734">
    <property type="entry name" value="TPR_rpt"/>
</dbReference>
<accession>F8B1L9</accession>
<reference evidence="3 4" key="1">
    <citation type="submission" date="2011-05" db="EMBL/GenBank/DDBJ databases">
        <title>Complete sequence of chromosome of Frankia symbiont of Datisca glomerata.</title>
        <authorList>
            <consortium name="US DOE Joint Genome Institute"/>
            <person name="Lucas S."/>
            <person name="Han J."/>
            <person name="Lapidus A."/>
            <person name="Cheng J.-F."/>
            <person name="Goodwin L."/>
            <person name="Pitluck S."/>
            <person name="Peters L."/>
            <person name="Mikhailova N."/>
            <person name="Chertkov O."/>
            <person name="Teshima H."/>
            <person name="Han C."/>
            <person name="Tapia R."/>
            <person name="Land M."/>
            <person name="Hauser L."/>
            <person name="Kyrpides N."/>
            <person name="Ivanova N."/>
            <person name="Pagani I."/>
            <person name="Berry A."/>
            <person name="Pawlowski K."/>
            <person name="Persson T."/>
            <person name="Vanden Heuvel B."/>
            <person name="Benson D."/>
            <person name="Woyke T."/>
        </authorList>
    </citation>
    <scope>NUCLEOTIDE SEQUENCE [LARGE SCALE GENOMIC DNA]</scope>
    <source>
        <strain evidence="4">4085684</strain>
    </source>
</reference>
<dbReference type="InterPro" id="IPR053137">
    <property type="entry name" value="NLR-like"/>
</dbReference>
<dbReference type="Pfam" id="PF13424">
    <property type="entry name" value="TPR_12"/>
    <property type="match status" value="5"/>
</dbReference>
<organism evidence="3 4">
    <name type="scientific">Candidatus Protofrankia datiscae</name>
    <dbReference type="NCBI Taxonomy" id="2716812"/>
    <lineage>
        <taxon>Bacteria</taxon>
        <taxon>Bacillati</taxon>
        <taxon>Actinomycetota</taxon>
        <taxon>Actinomycetes</taxon>
        <taxon>Frankiales</taxon>
        <taxon>Frankiaceae</taxon>
        <taxon>Protofrankia</taxon>
    </lineage>
</organism>
<name>F8B1L9_9ACTN</name>
<dbReference type="Pfam" id="PF25000">
    <property type="entry name" value="DUF7779"/>
    <property type="match status" value="1"/>
</dbReference>
<dbReference type="SUPFAM" id="SSF52200">
    <property type="entry name" value="Toll/Interleukin receptor TIR domain"/>
    <property type="match status" value="1"/>
</dbReference>
<dbReference type="Pfam" id="PF13374">
    <property type="entry name" value="TPR_10"/>
    <property type="match status" value="3"/>
</dbReference>
<dbReference type="KEGG" id="fsy:FsymDg_3488"/>
<feature type="region of interest" description="Disordered" evidence="1">
    <location>
        <begin position="1106"/>
        <end position="1128"/>
    </location>
</feature>
<dbReference type="SUPFAM" id="SSF48452">
    <property type="entry name" value="TPR-like"/>
    <property type="match status" value="2"/>
</dbReference>
<dbReference type="Pfam" id="PF13676">
    <property type="entry name" value="TIR_2"/>
    <property type="match status" value="1"/>
</dbReference>
<evidence type="ECO:0000313" key="3">
    <source>
        <dbReference type="EMBL" id="AEH10778.1"/>
    </source>
</evidence>
<dbReference type="NCBIfam" id="NF040586">
    <property type="entry name" value="FxSxx_TPR"/>
    <property type="match status" value="1"/>
</dbReference>
<dbReference type="SMART" id="SM00028">
    <property type="entry name" value="TPR"/>
    <property type="match status" value="12"/>
</dbReference>
<dbReference type="Pfam" id="PF00931">
    <property type="entry name" value="NB-ARC"/>
    <property type="match status" value="1"/>
</dbReference>
<dbReference type="EMBL" id="CP002801">
    <property type="protein sequence ID" value="AEH10778.1"/>
    <property type="molecule type" value="Genomic_DNA"/>
</dbReference>
<dbReference type="AlphaFoldDB" id="F8B1L9"/>
<dbReference type="InterPro" id="IPR027417">
    <property type="entry name" value="P-loop_NTPase"/>
</dbReference>
<dbReference type="InterPro" id="IPR002182">
    <property type="entry name" value="NB-ARC"/>
</dbReference>
<dbReference type="InterPro" id="IPR035897">
    <property type="entry name" value="Toll_tir_struct_dom_sf"/>
</dbReference>
<sequence length="1128" mass="123522">MTRGGDEATDPDFFVSYTGGDRAWAEWIAWVLEDADYRVVIQAWDFRAGAHFVEEVQQATARATRTVAVLSAAYLESAFTAPEWQEAWRADPSGQARKLLVFRIEQCPRPGLLAQVVMVDLFGIRKDVARRAVLAAAAGRRGKPATEPDFPGGPAGTEVAVGAPVFPPDLPAMWNVPARLANFVGRESLLTQIHDRLAATGSVAVTVLEGMGGVGKTALAVEYIHRYADAFDRVGWVPAEQPELVGGYLAGLASMVGLSQDAEPAAVVAAWARRPRSLLVFDNADDPETVKTIKGLRPSPGAGRLLVTSRRRGFTALGATVTVPLLPRAEAMRILTDRFPALDPTVADQICDLLGDLPLAVEQAAGYLDQTGTPPEEYAELLAKYLGDMLAEGEVADRPGVTVAVLWELSVRRLRDECPAAVELLELWALCAPETIPLDLFGDPAGFDDGPLKNAAASRAVWAHTVGALVGYSLARRDQDTVDVHRLVQATTRHRLPSDRQKAHTATLLRLFRANLPGDVARNPQVWPRWRALLPHVRTVLDRGGDSAGDDSAWLCDRAAVYLRQEGQFALAIPLSQRALAEWTLVLGPNHPDTLTSCNNLADAYRAAGRLKEAIGLHERTLAVREKVRGPNHPDTLASRNNLANAYQEAGRLKEAISLHERTLTDRKRVLGADAPETLASCNNLANAYQEAGRHDDAIRLHKQTLADRERIRGPNHLETLASHNNLANAYQTAGRLKEAIGLYERTLTDRERVLGADDPDTLASRNNLANAYQAAGRHDDAIHLHQRTLTDRERILGPNHPRTLASRNNIVNAYQAAGRHDDAIGLYERTLTDRAQLQGPNHPRTLTARNNLANAYQAAGRHDDAIHLHQQTLTDRERILGADDPDTLASRSNLADAYRTAGRLNDAIRLYERTLTDRAQLQGPNHPRTLTTRNNLASAYRAAGRLKEAIGLYERTLTDRVQLQGPNHPTTLTARNNLANAYQAAGQHDDAIHLHQQTLTDRERLQGTDDPGTQAARHNLANAYQAAGRLDDAIHLYQQTLTDRERLQGTDDPGTQAARHNLANAYQAAGRLDDAIHLYERTLTDSVRVNGPDHTFTVMVRDNLAATKHRGPSAGNPTRPTDNPDRP</sequence>
<evidence type="ECO:0000256" key="1">
    <source>
        <dbReference type="SAM" id="MobiDB-lite"/>
    </source>
</evidence>
<dbReference type="eggNOG" id="COG3903">
    <property type="taxonomic scope" value="Bacteria"/>
</dbReference>
<evidence type="ECO:0000259" key="2">
    <source>
        <dbReference type="PROSITE" id="PS50104"/>
    </source>
</evidence>
<keyword evidence="4" id="KW-1185">Reference proteome</keyword>
<gene>
    <name evidence="3" type="ordered locus">FsymDg_3488</name>
</gene>
<dbReference type="GO" id="GO:0007165">
    <property type="term" value="P:signal transduction"/>
    <property type="evidence" value="ECO:0007669"/>
    <property type="project" value="InterPro"/>
</dbReference>